<evidence type="ECO:0000313" key="2">
    <source>
        <dbReference type="EMBL" id="AQP98872.1"/>
    </source>
</evidence>
<feature type="chain" id="PRO_5012342977" description="Curli production assembly/transport component CsgG" evidence="1">
    <location>
        <begin position="25"/>
        <end position="316"/>
    </location>
</feature>
<organism evidence="2 3">
    <name type="scientific">Pseudoalteromonas aliena</name>
    <dbReference type="NCBI Taxonomy" id="247523"/>
    <lineage>
        <taxon>Bacteria</taxon>
        <taxon>Pseudomonadati</taxon>
        <taxon>Pseudomonadota</taxon>
        <taxon>Gammaproteobacteria</taxon>
        <taxon>Alteromonadales</taxon>
        <taxon>Pseudoalteromonadaceae</taxon>
        <taxon>Pseudoalteromonas</taxon>
    </lineage>
</organism>
<dbReference type="EMBL" id="CP019628">
    <property type="protein sequence ID" value="AQP98872.1"/>
    <property type="molecule type" value="Genomic_DNA"/>
</dbReference>
<name>A0A1Q2GUU5_9GAMM</name>
<evidence type="ECO:0000256" key="1">
    <source>
        <dbReference type="SAM" id="SignalP"/>
    </source>
</evidence>
<dbReference type="Proteomes" id="UP000188243">
    <property type="component" value="Chromosome"/>
</dbReference>
<evidence type="ECO:0008006" key="4">
    <source>
        <dbReference type="Google" id="ProtNLM"/>
    </source>
</evidence>
<evidence type="ECO:0000313" key="3">
    <source>
        <dbReference type="Proteomes" id="UP000188243"/>
    </source>
</evidence>
<dbReference type="KEGG" id="paln:B0W48_03115"/>
<protein>
    <recommendedName>
        <fullName evidence="4">Curli production assembly/transport component CsgG</fullName>
    </recommendedName>
</protein>
<feature type="signal peptide" evidence="1">
    <location>
        <begin position="1"/>
        <end position="24"/>
    </location>
</feature>
<dbReference type="RefSeq" id="WP_077535597.1">
    <property type="nucleotide sequence ID" value="NZ_CANLYY010000017.1"/>
</dbReference>
<accession>A0A1Q2GUU5</accession>
<proteinExistence type="predicted"/>
<sequence>MTLLKFTLPLVLTPILLLTTPVKANGIDECDPFWIKSNMNKYMQSERVERLTVRAGSKNKCVTISANSNEVYDILKMQYNKRNALESKLRTKIDEQLRSSASGSVKHRYTNFELTGNLATKLTANSNGEILARVNGFGFKARAKYTLKNVPSIIAKVYANVSINNIVVDAKYDFMTGKSQVINVNPINLNINVDSRIFGFSVPLLSNYINNKLEAELRSDIANYLDTKTNGWSKALFSLDNAIPNDKFGNLGITVKQKLTSLLQGQYIEIRTNTKSLIGSSLTVDISGDFGIHMDSDRYENPCYIYADTPCGIPMD</sequence>
<reference evidence="2 3" key="1">
    <citation type="submission" date="2017-02" db="EMBL/GenBank/DDBJ databases">
        <title>Complete genome sequence of the cold-active Pseudoalteromonas aliena strain EH1 isolated from Arctic seawater.</title>
        <authorList>
            <person name="Kim E."/>
            <person name="Heo E."/>
            <person name="Kim H."/>
            <person name="Kim D."/>
        </authorList>
    </citation>
    <scope>NUCLEOTIDE SEQUENCE [LARGE SCALE GENOMIC DNA]</scope>
    <source>
        <strain evidence="2 3">EH1</strain>
    </source>
</reference>
<gene>
    <name evidence="2" type="ORF">B0W48_03115</name>
</gene>
<dbReference type="AlphaFoldDB" id="A0A1Q2GUU5"/>
<keyword evidence="1" id="KW-0732">Signal</keyword>